<comment type="caution">
    <text evidence="1">The sequence shown here is derived from an EMBL/GenBank/DDBJ whole genome shotgun (WGS) entry which is preliminary data.</text>
</comment>
<dbReference type="Proteomes" id="UP000786811">
    <property type="component" value="Unassembled WGS sequence"/>
</dbReference>
<evidence type="ECO:0000313" key="1">
    <source>
        <dbReference type="EMBL" id="CAG5095372.1"/>
    </source>
</evidence>
<name>A0A8J2HHD5_COTCN</name>
<reference evidence="1" key="1">
    <citation type="submission" date="2021-04" db="EMBL/GenBank/DDBJ databases">
        <authorList>
            <person name="Chebbi M.A.C M."/>
        </authorList>
    </citation>
    <scope>NUCLEOTIDE SEQUENCE</scope>
</reference>
<dbReference type="EMBL" id="CAJNRD030001121">
    <property type="protein sequence ID" value="CAG5095372.1"/>
    <property type="molecule type" value="Genomic_DNA"/>
</dbReference>
<organism evidence="1 2">
    <name type="scientific">Cotesia congregata</name>
    <name type="common">Parasitoid wasp</name>
    <name type="synonym">Apanteles congregatus</name>
    <dbReference type="NCBI Taxonomy" id="51543"/>
    <lineage>
        <taxon>Eukaryota</taxon>
        <taxon>Metazoa</taxon>
        <taxon>Ecdysozoa</taxon>
        <taxon>Arthropoda</taxon>
        <taxon>Hexapoda</taxon>
        <taxon>Insecta</taxon>
        <taxon>Pterygota</taxon>
        <taxon>Neoptera</taxon>
        <taxon>Endopterygota</taxon>
        <taxon>Hymenoptera</taxon>
        <taxon>Apocrita</taxon>
        <taxon>Ichneumonoidea</taxon>
        <taxon>Braconidae</taxon>
        <taxon>Microgastrinae</taxon>
        <taxon>Cotesia</taxon>
    </lineage>
</organism>
<evidence type="ECO:0000313" key="2">
    <source>
        <dbReference type="Proteomes" id="UP000786811"/>
    </source>
</evidence>
<gene>
    <name evidence="1" type="ORF">HICCMSTLAB_LOCUS7676</name>
</gene>
<sequence>MCTRDVQVTEFLLDHGADFGNTLKFIGYSLGFENFGENGRNVIERHTVKLKALSLFPGPYSGVIDTKFDIFIKNCNGEIEKLKKVGINIHRITFFDVLTMCQHKLAMRLTNISEDNLALLKKKAKLNFRLYGELVKLHLTKAVRRKNLLIKANITLTDIFESALPDTFLRQMFYYFSDQDLKLLS</sequence>
<protein>
    <submittedName>
        <fullName evidence="1">Uncharacterized protein</fullName>
    </submittedName>
</protein>
<accession>A0A8J2HHD5</accession>
<keyword evidence="2" id="KW-1185">Reference proteome</keyword>
<proteinExistence type="predicted"/>
<dbReference type="AlphaFoldDB" id="A0A8J2HHD5"/>